<evidence type="ECO:0000313" key="4">
    <source>
        <dbReference type="EMBL" id="KAJ3034365.1"/>
    </source>
</evidence>
<evidence type="ECO:0000313" key="5">
    <source>
        <dbReference type="Proteomes" id="UP001212841"/>
    </source>
</evidence>
<protein>
    <submittedName>
        <fullName evidence="4">Uncharacterized protein</fullName>
    </submittedName>
</protein>
<dbReference type="GO" id="GO:0005782">
    <property type="term" value="C:peroxisomal matrix"/>
    <property type="evidence" value="ECO:0007669"/>
    <property type="project" value="TreeGrafter"/>
</dbReference>
<reference evidence="4" key="1">
    <citation type="submission" date="2020-05" db="EMBL/GenBank/DDBJ databases">
        <title>Phylogenomic resolution of chytrid fungi.</title>
        <authorList>
            <person name="Stajich J.E."/>
            <person name="Amses K."/>
            <person name="Simmons R."/>
            <person name="Seto K."/>
            <person name="Myers J."/>
            <person name="Bonds A."/>
            <person name="Quandt C.A."/>
            <person name="Barry K."/>
            <person name="Liu P."/>
            <person name="Grigoriev I."/>
            <person name="Longcore J.E."/>
            <person name="James T.Y."/>
        </authorList>
    </citation>
    <scope>NUCLEOTIDE SEQUENCE</scope>
    <source>
        <strain evidence="4">JEL0318</strain>
    </source>
</reference>
<evidence type="ECO:0000256" key="1">
    <source>
        <dbReference type="ARBA" id="ARBA00004275"/>
    </source>
</evidence>
<keyword evidence="3" id="KW-0413">Isomerase</keyword>
<dbReference type="Proteomes" id="UP001212841">
    <property type="component" value="Unassembled WGS sequence"/>
</dbReference>
<dbReference type="EMBL" id="JADGJD010002170">
    <property type="protein sequence ID" value="KAJ3034365.1"/>
    <property type="molecule type" value="Genomic_DNA"/>
</dbReference>
<evidence type="ECO:0000256" key="2">
    <source>
        <dbReference type="ARBA" id="ARBA00023140"/>
    </source>
</evidence>
<dbReference type="Gene3D" id="1.10.12.10">
    <property type="entry name" value="Lyase 2-enoyl-coa Hydratase, Chain A, domain 2"/>
    <property type="match status" value="1"/>
</dbReference>
<dbReference type="InterPro" id="IPR051053">
    <property type="entry name" value="ECH/Chromodomain_protein"/>
</dbReference>
<dbReference type="CDD" id="cd06558">
    <property type="entry name" value="crotonase-like"/>
    <property type="match status" value="1"/>
</dbReference>
<dbReference type="GO" id="GO:0004165">
    <property type="term" value="F:delta(3)-delta(2)-enoyl-CoA isomerase activity"/>
    <property type="evidence" value="ECO:0007669"/>
    <property type="project" value="UniProtKB-ARBA"/>
</dbReference>
<keyword evidence="2" id="KW-0576">Peroxisome</keyword>
<sequence length="260" mass="28504">MPYEDLEVAVENGVGTIILTRESKFNSFRESTYKELTRALLSLAEDPKVMILVITGRGKFFSSGADITEKRDPPSDPSEAYAVFRARLELATGSVTRAFIDHHKPIVVLLNGPVIGFPAGLISNADIIYVAESAYLHAPFSALALCAEGGSSLGFVQRMGLGPAQEALLFGKKFTARELERLGFVNRVFPDSDFPTETTKLLSTYIRSCNPASMVVTKKLIRSSYQDVLERTVAAETDALAKRYASGEPAIAFRKLMERN</sequence>
<organism evidence="4 5">
    <name type="scientific">Rhizophlyctis rosea</name>
    <dbReference type="NCBI Taxonomy" id="64517"/>
    <lineage>
        <taxon>Eukaryota</taxon>
        <taxon>Fungi</taxon>
        <taxon>Fungi incertae sedis</taxon>
        <taxon>Chytridiomycota</taxon>
        <taxon>Chytridiomycota incertae sedis</taxon>
        <taxon>Chytridiomycetes</taxon>
        <taxon>Rhizophlyctidales</taxon>
        <taxon>Rhizophlyctidaceae</taxon>
        <taxon>Rhizophlyctis</taxon>
    </lineage>
</organism>
<accession>A0AAD5S164</accession>
<dbReference type="PANTHER" id="PTHR43684">
    <property type="match status" value="1"/>
</dbReference>
<feature type="non-terminal residue" evidence="4">
    <location>
        <position position="260"/>
    </location>
</feature>
<dbReference type="InterPro" id="IPR029045">
    <property type="entry name" value="ClpP/crotonase-like_dom_sf"/>
</dbReference>
<comment type="caution">
    <text evidence="4">The sequence shown here is derived from an EMBL/GenBank/DDBJ whole genome shotgun (WGS) entry which is preliminary data.</text>
</comment>
<gene>
    <name evidence="4" type="ORF">HK097_004536</name>
</gene>
<dbReference type="GO" id="GO:0006635">
    <property type="term" value="P:fatty acid beta-oxidation"/>
    <property type="evidence" value="ECO:0007669"/>
    <property type="project" value="TreeGrafter"/>
</dbReference>
<evidence type="ECO:0000256" key="3">
    <source>
        <dbReference type="ARBA" id="ARBA00023235"/>
    </source>
</evidence>
<comment type="subcellular location">
    <subcellularLocation>
        <location evidence="1">Peroxisome</location>
    </subcellularLocation>
</comment>
<dbReference type="Gene3D" id="3.90.226.10">
    <property type="entry name" value="2-enoyl-CoA Hydratase, Chain A, domain 1"/>
    <property type="match status" value="1"/>
</dbReference>
<dbReference type="InterPro" id="IPR001753">
    <property type="entry name" value="Enoyl-CoA_hydra/iso"/>
</dbReference>
<dbReference type="AlphaFoldDB" id="A0AAD5S164"/>
<proteinExistence type="predicted"/>
<dbReference type="InterPro" id="IPR014748">
    <property type="entry name" value="Enoyl-CoA_hydra_C"/>
</dbReference>
<dbReference type="SUPFAM" id="SSF52096">
    <property type="entry name" value="ClpP/crotonase"/>
    <property type="match status" value="1"/>
</dbReference>
<dbReference type="PANTHER" id="PTHR43684:SF1">
    <property type="entry name" value="ENOYL-COA DELTA ISOMERASE 2"/>
    <property type="match status" value="1"/>
</dbReference>
<name>A0AAD5S164_9FUNG</name>
<dbReference type="Pfam" id="PF00378">
    <property type="entry name" value="ECH_1"/>
    <property type="match status" value="1"/>
</dbReference>
<keyword evidence="5" id="KW-1185">Reference proteome</keyword>